<accession>R7TL94</accession>
<organism evidence="13">
    <name type="scientific">Capitella teleta</name>
    <name type="common">Polychaete worm</name>
    <dbReference type="NCBI Taxonomy" id="283909"/>
    <lineage>
        <taxon>Eukaryota</taxon>
        <taxon>Metazoa</taxon>
        <taxon>Spiralia</taxon>
        <taxon>Lophotrochozoa</taxon>
        <taxon>Annelida</taxon>
        <taxon>Polychaeta</taxon>
        <taxon>Sedentaria</taxon>
        <taxon>Scolecida</taxon>
        <taxon>Capitellidae</taxon>
        <taxon>Capitella</taxon>
    </lineage>
</organism>
<evidence type="ECO:0000256" key="8">
    <source>
        <dbReference type="ARBA" id="ARBA00023242"/>
    </source>
</evidence>
<keyword evidence="7" id="KW-0808">Transferase</keyword>
<name>R7TL94_CAPTE</name>
<dbReference type="GO" id="GO:0043998">
    <property type="term" value="F:histone H2A acetyltransferase activity"/>
    <property type="evidence" value="ECO:0007669"/>
    <property type="project" value="InterPro"/>
</dbReference>
<reference evidence="15" key="1">
    <citation type="submission" date="2012-12" db="EMBL/GenBank/DDBJ databases">
        <authorList>
            <person name="Hellsten U."/>
            <person name="Grimwood J."/>
            <person name="Chapman J.A."/>
            <person name="Shapiro H."/>
            <person name="Aerts A."/>
            <person name="Otillar R.P."/>
            <person name="Terry A.Y."/>
            <person name="Boore J.L."/>
            <person name="Simakov O."/>
            <person name="Marletaz F."/>
            <person name="Cho S.-J."/>
            <person name="Edsinger-Gonzales E."/>
            <person name="Havlak P."/>
            <person name="Kuo D.-H."/>
            <person name="Larsson T."/>
            <person name="Lv J."/>
            <person name="Arendt D."/>
            <person name="Savage R."/>
            <person name="Osoegawa K."/>
            <person name="de Jong P."/>
            <person name="Lindberg D.R."/>
            <person name="Seaver E.C."/>
            <person name="Weisblat D.A."/>
            <person name="Putnam N.H."/>
            <person name="Grigoriev I.V."/>
            <person name="Rokhsar D.S."/>
        </authorList>
    </citation>
    <scope>NUCLEOTIDE SEQUENCE</scope>
    <source>
        <strain evidence="15">I ESC-2004</strain>
    </source>
</reference>
<proteinExistence type="inferred from homology"/>
<dbReference type="Gene3D" id="3.40.630.30">
    <property type="match status" value="1"/>
</dbReference>
<dbReference type="Proteomes" id="UP000014760">
    <property type="component" value="Unassembled WGS sequence"/>
</dbReference>
<comment type="catalytic activity">
    <reaction evidence="11">
        <text>N-terminal L-seryl-[histone H4] + acetyl-CoA = N-terminal N(alpha)-acetyl-L-seryl-[histone H4] + CoA + H(+)</text>
        <dbReference type="Rhea" id="RHEA:50596"/>
        <dbReference type="Rhea" id="RHEA-COMP:12740"/>
        <dbReference type="Rhea" id="RHEA-COMP:12743"/>
        <dbReference type="ChEBI" id="CHEBI:15378"/>
        <dbReference type="ChEBI" id="CHEBI:57287"/>
        <dbReference type="ChEBI" id="CHEBI:57288"/>
        <dbReference type="ChEBI" id="CHEBI:64738"/>
        <dbReference type="ChEBI" id="CHEBI:83690"/>
        <dbReference type="EC" id="2.3.1.257"/>
    </reaction>
</comment>
<evidence type="ECO:0000256" key="10">
    <source>
        <dbReference type="ARBA" id="ARBA00047821"/>
    </source>
</evidence>
<evidence type="ECO:0000256" key="9">
    <source>
        <dbReference type="ARBA" id="ARBA00023315"/>
    </source>
</evidence>
<evidence type="ECO:0000256" key="7">
    <source>
        <dbReference type="ARBA" id="ARBA00022679"/>
    </source>
</evidence>
<evidence type="ECO:0000256" key="11">
    <source>
        <dbReference type="ARBA" id="ARBA00049524"/>
    </source>
</evidence>
<dbReference type="GO" id="GO:0005737">
    <property type="term" value="C:cytoplasm"/>
    <property type="evidence" value="ECO:0007669"/>
    <property type="project" value="UniProtKB-SubCell"/>
</dbReference>
<dbReference type="PANTHER" id="PTHR20531">
    <property type="entry name" value="N-ALPHA-ACETYLTRANSFERASE 40"/>
    <property type="match status" value="1"/>
</dbReference>
<keyword evidence="9" id="KW-0012">Acyltransferase</keyword>
<comment type="catalytic activity">
    <reaction evidence="10">
        <text>N-terminal L-seryl-[histone H2A] + acetyl-CoA = N-terminal N(alpha)-acetyl-L-seryl-[histone H2A] + CoA + H(+)</text>
        <dbReference type="Rhea" id="RHEA:50600"/>
        <dbReference type="Rhea" id="RHEA-COMP:12742"/>
        <dbReference type="Rhea" id="RHEA-COMP:12744"/>
        <dbReference type="ChEBI" id="CHEBI:15378"/>
        <dbReference type="ChEBI" id="CHEBI:57287"/>
        <dbReference type="ChEBI" id="CHEBI:57288"/>
        <dbReference type="ChEBI" id="CHEBI:64738"/>
        <dbReference type="ChEBI" id="CHEBI:83690"/>
        <dbReference type="EC" id="2.3.1.257"/>
    </reaction>
</comment>
<dbReference type="InterPro" id="IPR000182">
    <property type="entry name" value="GNAT_dom"/>
</dbReference>
<evidence type="ECO:0000259" key="12">
    <source>
        <dbReference type="PROSITE" id="PS51186"/>
    </source>
</evidence>
<dbReference type="EMBL" id="AMQN01002892">
    <property type="status" value="NOT_ANNOTATED_CDS"/>
    <property type="molecule type" value="Genomic_DNA"/>
</dbReference>
<evidence type="ECO:0000313" key="14">
    <source>
        <dbReference type="EnsemblMetazoa" id="CapteP94915"/>
    </source>
</evidence>
<evidence type="ECO:0000256" key="6">
    <source>
        <dbReference type="ARBA" id="ARBA00022490"/>
    </source>
</evidence>
<dbReference type="AlphaFoldDB" id="R7TL94"/>
<evidence type="ECO:0000313" key="15">
    <source>
        <dbReference type="Proteomes" id="UP000014760"/>
    </source>
</evidence>
<reference evidence="13 15" key="2">
    <citation type="journal article" date="2013" name="Nature">
        <title>Insights into bilaterian evolution from three spiralian genomes.</title>
        <authorList>
            <person name="Simakov O."/>
            <person name="Marletaz F."/>
            <person name="Cho S.J."/>
            <person name="Edsinger-Gonzales E."/>
            <person name="Havlak P."/>
            <person name="Hellsten U."/>
            <person name="Kuo D.H."/>
            <person name="Larsson T."/>
            <person name="Lv J."/>
            <person name="Arendt D."/>
            <person name="Savage R."/>
            <person name="Osoegawa K."/>
            <person name="de Jong P."/>
            <person name="Grimwood J."/>
            <person name="Chapman J.A."/>
            <person name="Shapiro H."/>
            <person name="Aerts A."/>
            <person name="Otillar R.P."/>
            <person name="Terry A.Y."/>
            <person name="Boore J.L."/>
            <person name="Grigoriev I.V."/>
            <person name="Lindberg D.R."/>
            <person name="Seaver E.C."/>
            <person name="Weisblat D.A."/>
            <person name="Putnam N.H."/>
            <person name="Rokhsar D.S."/>
        </authorList>
    </citation>
    <scope>NUCLEOTIDE SEQUENCE</scope>
    <source>
        <strain evidence="13 15">I ESC-2004</strain>
    </source>
</reference>
<dbReference type="InterPro" id="IPR016181">
    <property type="entry name" value="Acyl_CoA_acyltransferase"/>
</dbReference>
<dbReference type="HOGENOM" id="CLU_051699_4_2_1"/>
<protein>
    <recommendedName>
        <fullName evidence="5">N-alpha-acetyltransferase 40</fullName>
        <ecNumber evidence="4">2.3.1.257</ecNumber>
    </recommendedName>
</protein>
<dbReference type="GO" id="GO:0010485">
    <property type="term" value="F:histone H4 acetyltransferase activity"/>
    <property type="evidence" value="ECO:0007669"/>
    <property type="project" value="InterPro"/>
</dbReference>
<feature type="domain" description="N-acetyltransferase" evidence="12">
    <location>
        <begin position="23"/>
        <end position="165"/>
    </location>
</feature>
<comment type="subcellular location">
    <subcellularLocation>
        <location evidence="2">Cytoplasm</location>
    </subcellularLocation>
    <subcellularLocation>
        <location evidence="1">Nucleus</location>
    </subcellularLocation>
</comment>
<dbReference type="OrthoDB" id="424551at2759"/>
<evidence type="ECO:0000256" key="2">
    <source>
        <dbReference type="ARBA" id="ARBA00004496"/>
    </source>
</evidence>
<evidence type="ECO:0000256" key="4">
    <source>
        <dbReference type="ARBA" id="ARBA00012950"/>
    </source>
</evidence>
<dbReference type="FunCoup" id="R7TL94">
    <property type="interactions" value="1906"/>
</dbReference>
<dbReference type="PROSITE" id="PS51186">
    <property type="entry name" value="GNAT"/>
    <property type="match status" value="1"/>
</dbReference>
<evidence type="ECO:0000313" key="13">
    <source>
        <dbReference type="EMBL" id="ELT91870.1"/>
    </source>
</evidence>
<feature type="non-terminal residue" evidence="13">
    <location>
        <position position="1"/>
    </location>
</feature>
<dbReference type="SUPFAM" id="SSF55729">
    <property type="entry name" value="Acyl-CoA N-acyltransferases (Nat)"/>
    <property type="match status" value="1"/>
</dbReference>
<keyword evidence="15" id="KW-1185">Reference proteome</keyword>
<dbReference type="InterPro" id="IPR039949">
    <property type="entry name" value="NAA40"/>
</dbReference>
<evidence type="ECO:0000256" key="1">
    <source>
        <dbReference type="ARBA" id="ARBA00004123"/>
    </source>
</evidence>
<dbReference type="EC" id="2.3.1.257" evidence="4"/>
<dbReference type="OMA" id="KYDRNGX"/>
<dbReference type="CDD" id="cd04301">
    <property type="entry name" value="NAT_SF"/>
    <property type="match status" value="1"/>
</dbReference>
<evidence type="ECO:0000256" key="5">
    <source>
        <dbReference type="ARBA" id="ARBA00015043"/>
    </source>
</evidence>
<evidence type="ECO:0000256" key="3">
    <source>
        <dbReference type="ARBA" id="ARBA00008870"/>
    </source>
</evidence>
<dbReference type="Pfam" id="PF00583">
    <property type="entry name" value="Acetyltransf_1"/>
    <property type="match status" value="1"/>
</dbReference>
<dbReference type="STRING" id="283909.R7TL94"/>
<dbReference type="GO" id="GO:1990189">
    <property type="term" value="F:protein N-terminal-serine acetyltransferase activity"/>
    <property type="evidence" value="ECO:0007669"/>
    <property type="project" value="UniProtKB-EC"/>
</dbReference>
<sequence length="165" mass="19558">PQLEDPLAVLAPFKKYERNGLNVNISCMRATSMPDDLFEWCFKLVRDNMQSLYEQSDWGWEDEQKKAEMREDAAWFLIARENQNNSPVACVHFRFDMDNDDHVVYCYEVQLIKSYRRKGLGKFLMQILELLAHKNGMCKVMLTAFKHNQNAQDFFMKKLKSVLLY</sequence>
<gene>
    <name evidence="13" type="ORF">CAPTEDRAFT_94915</name>
</gene>
<dbReference type="GO" id="GO:0005634">
    <property type="term" value="C:nucleus"/>
    <property type="evidence" value="ECO:0007669"/>
    <property type="project" value="UniProtKB-SubCell"/>
</dbReference>
<dbReference type="EnsemblMetazoa" id="CapteT94915">
    <property type="protein sequence ID" value="CapteP94915"/>
    <property type="gene ID" value="CapteG94915"/>
</dbReference>
<dbReference type="PANTHER" id="PTHR20531:SF1">
    <property type="entry name" value="N-ALPHA-ACETYLTRANSFERASE 40"/>
    <property type="match status" value="1"/>
</dbReference>
<keyword evidence="8" id="KW-0539">Nucleus</keyword>
<comment type="similarity">
    <text evidence="3">Belongs to the acetyltransferase family. NAA40 subfamily.</text>
</comment>
<reference evidence="14" key="3">
    <citation type="submission" date="2015-06" db="UniProtKB">
        <authorList>
            <consortium name="EnsemblMetazoa"/>
        </authorList>
    </citation>
    <scope>IDENTIFICATION</scope>
</reference>
<keyword evidence="6" id="KW-0963">Cytoplasm</keyword>
<dbReference type="EMBL" id="KB310318">
    <property type="protein sequence ID" value="ELT91870.1"/>
    <property type="molecule type" value="Genomic_DNA"/>
</dbReference>